<feature type="non-terminal residue" evidence="1">
    <location>
        <position position="53"/>
    </location>
</feature>
<dbReference type="OrthoDB" id="2953744at2759"/>
<reference evidence="2" key="2">
    <citation type="submission" date="2015-01" db="EMBL/GenBank/DDBJ databases">
        <title>Evolutionary Origins and Diversification of the Mycorrhizal Mutualists.</title>
        <authorList>
            <consortium name="DOE Joint Genome Institute"/>
            <consortium name="Mycorrhizal Genomics Consortium"/>
            <person name="Kohler A."/>
            <person name="Kuo A."/>
            <person name="Nagy L.G."/>
            <person name="Floudas D."/>
            <person name="Copeland A."/>
            <person name="Barry K.W."/>
            <person name="Cichocki N."/>
            <person name="Veneault-Fourrey C."/>
            <person name="LaButti K."/>
            <person name="Lindquist E.A."/>
            <person name="Lipzen A."/>
            <person name="Lundell T."/>
            <person name="Morin E."/>
            <person name="Murat C."/>
            <person name="Riley R."/>
            <person name="Ohm R."/>
            <person name="Sun H."/>
            <person name="Tunlid A."/>
            <person name="Henrissat B."/>
            <person name="Grigoriev I.V."/>
            <person name="Hibbett D.S."/>
            <person name="Martin F."/>
        </authorList>
    </citation>
    <scope>NUCLEOTIDE SEQUENCE [LARGE SCALE GENOMIC DNA]</scope>
    <source>
        <strain evidence="2">Ve08.2h10</strain>
    </source>
</reference>
<sequence length="53" mass="5770">TLVRPSNFQIWKLWIMAKLQKEKVLGVALGTDIFYPTSSGTPTASGTATSEEV</sequence>
<name>A0A0D0DPJ3_9AGAM</name>
<keyword evidence="2" id="KW-1185">Reference proteome</keyword>
<proteinExistence type="predicted"/>
<dbReference type="Proteomes" id="UP000054538">
    <property type="component" value="Unassembled WGS sequence"/>
</dbReference>
<dbReference type="EMBL" id="KN825535">
    <property type="protein sequence ID" value="KIK88631.1"/>
    <property type="molecule type" value="Genomic_DNA"/>
</dbReference>
<accession>A0A0D0DPJ3</accession>
<evidence type="ECO:0000313" key="2">
    <source>
        <dbReference type="Proteomes" id="UP000054538"/>
    </source>
</evidence>
<evidence type="ECO:0000313" key="1">
    <source>
        <dbReference type="EMBL" id="KIK88631.1"/>
    </source>
</evidence>
<dbReference type="InParanoid" id="A0A0D0DPJ3"/>
<organism evidence="1 2">
    <name type="scientific">Paxillus rubicundulus Ve08.2h10</name>
    <dbReference type="NCBI Taxonomy" id="930991"/>
    <lineage>
        <taxon>Eukaryota</taxon>
        <taxon>Fungi</taxon>
        <taxon>Dikarya</taxon>
        <taxon>Basidiomycota</taxon>
        <taxon>Agaricomycotina</taxon>
        <taxon>Agaricomycetes</taxon>
        <taxon>Agaricomycetidae</taxon>
        <taxon>Boletales</taxon>
        <taxon>Paxilineae</taxon>
        <taxon>Paxillaceae</taxon>
        <taxon>Paxillus</taxon>
    </lineage>
</organism>
<dbReference type="AlphaFoldDB" id="A0A0D0DPJ3"/>
<reference evidence="1 2" key="1">
    <citation type="submission" date="2014-04" db="EMBL/GenBank/DDBJ databases">
        <authorList>
            <consortium name="DOE Joint Genome Institute"/>
            <person name="Kuo A."/>
            <person name="Kohler A."/>
            <person name="Jargeat P."/>
            <person name="Nagy L.G."/>
            <person name="Floudas D."/>
            <person name="Copeland A."/>
            <person name="Barry K.W."/>
            <person name="Cichocki N."/>
            <person name="Veneault-Fourrey C."/>
            <person name="LaButti K."/>
            <person name="Lindquist E.A."/>
            <person name="Lipzen A."/>
            <person name="Lundell T."/>
            <person name="Morin E."/>
            <person name="Murat C."/>
            <person name="Sun H."/>
            <person name="Tunlid A."/>
            <person name="Henrissat B."/>
            <person name="Grigoriev I.V."/>
            <person name="Hibbett D.S."/>
            <person name="Martin F."/>
            <person name="Nordberg H.P."/>
            <person name="Cantor M.N."/>
            <person name="Hua S.X."/>
        </authorList>
    </citation>
    <scope>NUCLEOTIDE SEQUENCE [LARGE SCALE GENOMIC DNA]</scope>
    <source>
        <strain evidence="1 2">Ve08.2h10</strain>
    </source>
</reference>
<protein>
    <submittedName>
        <fullName evidence="1">Uncharacterized protein</fullName>
    </submittedName>
</protein>
<dbReference type="HOGENOM" id="CLU_204115_0_0_1"/>
<gene>
    <name evidence="1" type="ORF">PAXRUDRAFT_152241</name>
</gene>